<dbReference type="Proteomes" id="UP000327424">
    <property type="component" value="Chromosome"/>
</dbReference>
<keyword evidence="2" id="KW-0378">Hydrolase</keyword>
<keyword evidence="3" id="KW-1185">Reference proteome</keyword>
<organism evidence="2 3">
    <name type="scientific">Moritella marina ATCC 15381</name>
    <dbReference type="NCBI Taxonomy" id="1202962"/>
    <lineage>
        <taxon>Bacteria</taxon>
        <taxon>Pseudomonadati</taxon>
        <taxon>Pseudomonadota</taxon>
        <taxon>Gammaproteobacteria</taxon>
        <taxon>Alteromonadales</taxon>
        <taxon>Moritellaceae</taxon>
        <taxon>Moritella</taxon>
    </lineage>
</organism>
<dbReference type="InterPro" id="IPR052159">
    <property type="entry name" value="Competence_DNA_uptake"/>
</dbReference>
<evidence type="ECO:0000313" key="3">
    <source>
        <dbReference type="Proteomes" id="UP000327424"/>
    </source>
</evidence>
<reference evidence="2 3" key="1">
    <citation type="submission" date="2019-09" db="EMBL/GenBank/DDBJ databases">
        <title>Hybrid Assembly of the complete Genome of the Deep-Sea Bacterium Moritella marina from long Nanopore and Illumina reads.</title>
        <authorList>
            <person name="Magin S."/>
            <person name="Georgoulis A."/>
            <person name="Papadimitriou K."/>
            <person name="Iliakis G."/>
            <person name="Vorgias C.E."/>
        </authorList>
    </citation>
    <scope>NUCLEOTIDE SEQUENCE [LARGE SCALE GENOMIC DNA]</scope>
    <source>
        <strain evidence="2 3">MP-1</strain>
    </source>
</reference>
<feature type="domain" description="Metallo-beta-lactamase" evidence="1">
    <location>
        <begin position="15"/>
        <end position="252"/>
    </location>
</feature>
<sequence>MKDNYKIHLLEAKTGDSFIVECGNVAFIIDGGTRRVANIIKRHLENNTHCQLHAIFVTHVDRDHVGGIAKLFTHFRHVIPTSVPIYMNHPALVPVQNNNKGLVTFSDGDNLKSVLDQNGYSIKQGIANQVIELGDVNITILSPDDVLVSDLYQAWPKVIDEGLVSNDIIEIDCSKDPGEPKSTIHGDEVNASSMSFIVSYKNKNVLFLSDSLPITISNQLDRKIKFDAVKVSHHGSKYNTSKELLSKIDCNKFIISTNGPRNYGHPHAETIVRIINSCIDNKYDECTFYFNYRSVCRRVRLKNVPDNFKVNIEYSKSMSLL</sequence>
<dbReference type="SUPFAM" id="SSF56281">
    <property type="entry name" value="Metallo-hydrolase/oxidoreductase"/>
    <property type="match status" value="1"/>
</dbReference>
<dbReference type="InterPro" id="IPR036866">
    <property type="entry name" value="RibonucZ/Hydroxyglut_hydro"/>
</dbReference>
<dbReference type="PANTHER" id="PTHR30619">
    <property type="entry name" value="DNA INTERNALIZATION/COMPETENCE PROTEIN COMEC/REC2"/>
    <property type="match status" value="1"/>
</dbReference>
<evidence type="ECO:0000313" key="2">
    <source>
        <dbReference type="EMBL" id="QFI37038.1"/>
    </source>
</evidence>
<protein>
    <submittedName>
        <fullName evidence="2">MBL fold metallo-hydrolase</fullName>
    </submittedName>
</protein>
<dbReference type="Gene3D" id="3.60.15.10">
    <property type="entry name" value="Ribonuclease Z/Hydroxyacylglutathione hydrolase-like"/>
    <property type="match status" value="1"/>
</dbReference>
<evidence type="ECO:0000259" key="1">
    <source>
        <dbReference type="Pfam" id="PF00753"/>
    </source>
</evidence>
<accession>A0A5J6WIH1</accession>
<proteinExistence type="predicted"/>
<dbReference type="AlphaFoldDB" id="A0A5J6WIH1"/>
<name>A0A5J6WIH1_MORMI</name>
<dbReference type="InterPro" id="IPR001279">
    <property type="entry name" value="Metallo-B-lactamas"/>
</dbReference>
<dbReference type="RefSeq" id="WP_019439354.1">
    <property type="nucleotide sequence ID" value="NZ_ALOE01000001.1"/>
</dbReference>
<dbReference type="OrthoDB" id="418728at2"/>
<dbReference type="KEGG" id="mmaa:FR932_03935"/>
<gene>
    <name evidence="2" type="ORF">FR932_03935</name>
</gene>
<dbReference type="Pfam" id="PF00753">
    <property type="entry name" value="Lactamase_B"/>
    <property type="match status" value="1"/>
</dbReference>
<dbReference type="GO" id="GO:0016787">
    <property type="term" value="F:hydrolase activity"/>
    <property type="evidence" value="ECO:0007669"/>
    <property type="project" value="UniProtKB-KW"/>
</dbReference>
<dbReference type="PANTHER" id="PTHR30619:SF1">
    <property type="entry name" value="RECOMBINATION PROTEIN 2"/>
    <property type="match status" value="1"/>
</dbReference>
<dbReference type="EMBL" id="CP044399">
    <property type="protein sequence ID" value="QFI37038.1"/>
    <property type="molecule type" value="Genomic_DNA"/>
</dbReference>